<dbReference type="GO" id="GO:0003924">
    <property type="term" value="F:GTPase activity"/>
    <property type="evidence" value="ECO:0007669"/>
    <property type="project" value="InterPro"/>
</dbReference>
<dbReference type="PRINTS" id="PR00449">
    <property type="entry name" value="RASTRNSFRMNG"/>
</dbReference>
<protein>
    <submittedName>
        <fullName evidence="3">GTPase Ypt3</fullName>
    </submittedName>
</protein>
<dbReference type="PANTHER" id="PTHR47978">
    <property type="match status" value="1"/>
</dbReference>
<dbReference type="InterPro" id="IPR027417">
    <property type="entry name" value="P-loop_NTPase"/>
</dbReference>
<dbReference type="SMART" id="SM00175">
    <property type="entry name" value="RAB"/>
    <property type="match status" value="1"/>
</dbReference>
<dbReference type="FunFam" id="3.40.50.300:FF:001430">
    <property type="entry name" value="Small GTPase EhRabM3, putative"/>
    <property type="match status" value="1"/>
</dbReference>
<comment type="caution">
    <text evidence="3">The sequence shown here is derived from an EMBL/GenBank/DDBJ whole genome shotgun (WGS) entry which is preliminary data.</text>
</comment>
<dbReference type="PROSITE" id="PS51419">
    <property type="entry name" value="RAB"/>
    <property type="match status" value="1"/>
</dbReference>
<feature type="compositionally biased region" description="Low complexity" evidence="2">
    <location>
        <begin position="193"/>
        <end position="206"/>
    </location>
</feature>
<dbReference type="InterPro" id="IPR001806">
    <property type="entry name" value="Small_GTPase"/>
</dbReference>
<dbReference type="GO" id="GO:0005525">
    <property type="term" value="F:GTP binding"/>
    <property type="evidence" value="ECO:0007669"/>
    <property type="project" value="InterPro"/>
</dbReference>
<dbReference type="OrthoDB" id="9989112at2759"/>
<dbReference type="CDD" id="cd00154">
    <property type="entry name" value="Rab"/>
    <property type="match status" value="1"/>
</dbReference>
<dbReference type="InterPro" id="IPR005225">
    <property type="entry name" value="Small_GTP-bd"/>
</dbReference>
<dbReference type="Proteomes" id="UP000664859">
    <property type="component" value="Unassembled WGS sequence"/>
</dbReference>
<sequence length="206" mass="21855">MGDDPVKVVLLGNSGVGKSNLIARYHANEFSNEFMSTIGVEFVTKKIEVDGVAIRLQIWDTAGQERYASMMKTYYRKAKGALLVYDVTSQSSFDSLEIWRKNLEANADPQCVSMVAGNKCDMEGVVDEAAARAYADAHSMGFMMTSAKTAQNVDTLFEEVARRIIATMAAGSGAAAPRPAAGGGMKLSAPPNGGSSSGSKQSSDCC</sequence>
<gene>
    <name evidence="3" type="ORF">JKP88DRAFT_64268</name>
</gene>
<dbReference type="SMART" id="SM00174">
    <property type="entry name" value="RHO"/>
    <property type="match status" value="1"/>
</dbReference>
<keyword evidence="1" id="KW-0547">Nucleotide-binding</keyword>
<evidence type="ECO:0000313" key="4">
    <source>
        <dbReference type="Proteomes" id="UP000664859"/>
    </source>
</evidence>
<evidence type="ECO:0000256" key="1">
    <source>
        <dbReference type="ARBA" id="ARBA00022741"/>
    </source>
</evidence>
<dbReference type="SMART" id="SM00176">
    <property type="entry name" value="RAN"/>
    <property type="match status" value="1"/>
</dbReference>
<feature type="region of interest" description="Disordered" evidence="2">
    <location>
        <begin position="174"/>
        <end position="206"/>
    </location>
</feature>
<dbReference type="SMART" id="SM00173">
    <property type="entry name" value="RAS"/>
    <property type="match status" value="1"/>
</dbReference>
<dbReference type="EMBL" id="JAFCMP010000334">
    <property type="protein sequence ID" value="KAG5181321.1"/>
    <property type="molecule type" value="Genomic_DNA"/>
</dbReference>
<proteinExistence type="predicted"/>
<dbReference type="AlphaFoldDB" id="A0A835YTJ1"/>
<dbReference type="SUPFAM" id="SSF52540">
    <property type="entry name" value="P-loop containing nucleoside triphosphate hydrolases"/>
    <property type="match status" value="1"/>
</dbReference>
<dbReference type="NCBIfam" id="TIGR00231">
    <property type="entry name" value="small_GTP"/>
    <property type="match status" value="1"/>
</dbReference>
<accession>A0A835YTJ1</accession>
<keyword evidence="4" id="KW-1185">Reference proteome</keyword>
<dbReference type="PROSITE" id="PS51421">
    <property type="entry name" value="RAS"/>
    <property type="match status" value="1"/>
</dbReference>
<evidence type="ECO:0000256" key="2">
    <source>
        <dbReference type="SAM" id="MobiDB-lite"/>
    </source>
</evidence>
<name>A0A835YTJ1_9STRA</name>
<organism evidence="3 4">
    <name type="scientific">Tribonema minus</name>
    <dbReference type="NCBI Taxonomy" id="303371"/>
    <lineage>
        <taxon>Eukaryota</taxon>
        <taxon>Sar</taxon>
        <taxon>Stramenopiles</taxon>
        <taxon>Ochrophyta</taxon>
        <taxon>PX clade</taxon>
        <taxon>Xanthophyceae</taxon>
        <taxon>Tribonematales</taxon>
        <taxon>Tribonemataceae</taxon>
        <taxon>Tribonema</taxon>
    </lineage>
</organism>
<dbReference type="Gene3D" id="3.40.50.300">
    <property type="entry name" value="P-loop containing nucleotide triphosphate hydrolases"/>
    <property type="match status" value="1"/>
</dbReference>
<dbReference type="Pfam" id="PF00071">
    <property type="entry name" value="Ras"/>
    <property type="match status" value="1"/>
</dbReference>
<reference evidence="3" key="1">
    <citation type="submission" date="2021-02" db="EMBL/GenBank/DDBJ databases">
        <title>First Annotated Genome of the Yellow-green Alga Tribonema minus.</title>
        <authorList>
            <person name="Mahan K.M."/>
        </authorList>
    </citation>
    <scope>NUCLEOTIDE SEQUENCE</scope>
    <source>
        <strain evidence="3">UTEX B ZZ1240</strain>
    </source>
</reference>
<evidence type="ECO:0000313" key="3">
    <source>
        <dbReference type="EMBL" id="KAG5181321.1"/>
    </source>
</evidence>